<keyword evidence="1" id="KW-0328">Glycosyltransferase</keyword>
<dbReference type="AlphaFoldDB" id="X1FSL4"/>
<feature type="non-terminal residue" evidence="4">
    <location>
        <position position="1"/>
    </location>
</feature>
<evidence type="ECO:0000259" key="3">
    <source>
        <dbReference type="Pfam" id="PF08323"/>
    </source>
</evidence>
<reference evidence="4" key="1">
    <citation type="journal article" date="2014" name="Front. Microbiol.">
        <title>High frequency of phylogenetically diverse reductive dehalogenase-homologous genes in deep subseafloor sedimentary metagenomes.</title>
        <authorList>
            <person name="Kawai M."/>
            <person name="Futagami T."/>
            <person name="Toyoda A."/>
            <person name="Takaki Y."/>
            <person name="Nishi S."/>
            <person name="Hori S."/>
            <person name="Arai W."/>
            <person name="Tsubouchi T."/>
            <person name="Morono Y."/>
            <person name="Uchiyama I."/>
            <person name="Ito T."/>
            <person name="Fujiyama A."/>
            <person name="Inagaki F."/>
            <person name="Takami H."/>
        </authorList>
    </citation>
    <scope>NUCLEOTIDE SEQUENCE</scope>
    <source>
        <strain evidence="4">Expedition CK06-06</strain>
    </source>
</reference>
<proteinExistence type="predicted"/>
<evidence type="ECO:0000313" key="4">
    <source>
        <dbReference type="EMBL" id="GAH23768.1"/>
    </source>
</evidence>
<keyword evidence="2" id="KW-0808">Transferase</keyword>
<dbReference type="Pfam" id="PF08323">
    <property type="entry name" value="Glyco_transf_5"/>
    <property type="match status" value="1"/>
</dbReference>
<accession>X1FSL4</accession>
<dbReference type="GO" id="GO:0016757">
    <property type="term" value="F:glycosyltransferase activity"/>
    <property type="evidence" value="ECO:0007669"/>
    <property type="project" value="UniProtKB-KW"/>
</dbReference>
<name>X1FSL4_9ZZZZ</name>
<evidence type="ECO:0000256" key="1">
    <source>
        <dbReference type="ARBA" id="ARBA00022676"/>
    </source>
</evidence>
<dbReference type="SUPFAM" id="SSF53756">
    <property type="entry name" value="UDP-Glycosyltransferase/glycogen phosphorylase"/>
    <property type="match status" value="1"/>
</dbReference>
<organism evidence="4">
    <name type="scientific">marine sediment metagenome</name>
    <dbReference type="NCBI Taxonomy" id="412755"/>
    <lineage>
        <taxon>unclassified sequences</taxon>
        <taxon>metagenomes</taxon>
        <taxon>ecological metagenomes</taxon>
    </lineage>
</organism>
<comment type="caution">
    <text evidence="4">The sequence shown here is derived from an EMBL/GenBank/DDBJ whole genome shotgun (WGS) entry which is preliminary data.</text>
</comment>
<feature type="non-terminal residue" evidence="4">
    <location>
        <position position="418"/>
    </location>
</feature>
<evidence type="ECO:0000256" key="2">
    <source>
        <dbReference type="ARBA" id="ARBA00022679"/>
    </source>
</evidence>
<gene>
    <name evidence="4" type="ORF">S03H2_05039</name>
</gene>
<protein>
    <recommendedName>
        <fullName evidence="3">Starch synthase catalytic domain-containing protein</fullName>
    </recommendedName>
</protein>
<feature type="domain" description="Starch synthase catalytic" evidence="3">
    <location>
        <begin position="2"/>
        <end position="248"/>
    </location>
</feature>
<dbReference type="PANTHER" id="PTHR45825:SF11">
    <property type="entry name" value="ALPHA AMYLASE DOMAIN-CONTAINING PROTEIN"/>
    <property type="match status" value="1"/>
</dbReference>
<dbReference type="PANTHER" id="PTHR45825">
    <property type="entry name" value="GRANULE-BOUND STARCH SYNTHASE 1, CHLOROPLASTIC/AMYLOPLASTIC"/>
    <property type="match status" value="1"/>
</dbReference>
<dbReference type="Gene3D" id="3.40.50.2000">
    <property type="entry name" value="Glycogen Phosphorylase B"/>
    <property type="match status" value="1"/>
</dbReference>
<sequence>FEYAGIVKVGGLGEVPANQTKHLANDYEITVFIPSHGQLHILEKTHELEKLPFNCVGQISPSQFGINEPETTYNISFYKLKINNVNIIVLHGENPFTSSFLDDKIVYNPDTLSGKICFFSIGMCCYADFLIDNRKEALPKIIHIHDYHAVIPFIGIKQILAKNGLDVASLITIHLLTWPRYPIDFYRTCGIDHTPITIHVKEGLKALTLNEIFTICKKITEGYQNPTIEMVGAFVSDLVTTVSQSYLKSDIIPNCGNELIEFKSNFVWDGCDWEYDEIFHQVLKNHENEMRDVLQIPLDKNLTISDMKKYLLTHKLSNLDKSPLIRSEKVLNVINEISNGNEFIRGGYIRSFNESGPLVITTGRISPQKGFETIFEGIPKVIEVIPNAKFLFLILPTDYSLNEIRNYAHFVKKYPNNL</sequence>
<dbReference type="EMBL" id="BARU01002061">
    <property type="protein sequence ID" value="GAH23768.1"/>
    <property type="molecule type" value="Genomic_DNA"/>
</dbReference>
<dbReference type="InterPro" id="IPR013534">
    <property type="entry name" value="Starch_synth_cat_dom"/>
</dbReference>